<keyword evidence="4 9" id="KW-0418">Kinase</keyword>
<dbReference type="InterPro" id="IPR000719">
    <property type="entry name" value="Prot_kinase_dom"/>
</dbReference>
<feature type="compositionally biased region" description="Polar residues" evidence="7">
    <location>
        <begin position="524"/>
        <end position="546"/>
    </location>
</feature>
<name>A0A2R5GV11_9STRA</name>
<dbReference type="InterPro" id="IPR020103">
    <property type="entry name" value="PsdUridine_synth_cat_dom_sf"/>
</dbReference>
<dbReference type="InterPro" id="IPR008271">
    <property type="entry name" value="Ser/Thr_kinase_AS"/>
</dbReference>
<evidence type="ECO:0000259" key="8">
    <source>
        <dbReference type="PROSITE" id="PS50011"/>
    </source>
</evidence>
<feature type="compositionally biased region" description="Low complexity" evidence="7">
    <location>
        <begin position="105"/>
        <end position="141"/>
    </location>
</feature>
<dbReference type="GO" id="GO:0009982">
    <property type="term" value="F:pseudouridine synthase activity"/>
    <property type="evidence" value="ECO:0007669"/>
    <property type="project" value="InterPro"/>
</dbReference>
<dbReference type="GO" id="GO:0001522">
    <property type="term" value="P:pseudouridine synthesis"/>
    <property type="evidence" value="ECO:0007669"/>
    <property type="project" value="InterPro"/>
</dbReference>
<evidence type="ECO:0000256" key="7">
    <source>
        <dbReference type="SAM" id="MobiDB-lite"/>
    </source>
</evidence>
<dbReference type="Proteomes" id="UP000241890">
    <property type="component" value="Unassembled WGS sequence"/>
</dbReference>
<dbReference type="SMART" id="SM00220">
    <property type="entry name" value="S_TKc"/>
    <property type="match status" value="1"/>
</dbReference>
<dbReference type="GO" id="GO:0003723">
    <property type="term" value="F:RNA binding"/>
    <property type="evidence" value="ECO:0007669"/>
    <property type="project" value="InterPro"/>
</dbReference>
<feature type="region of interest" description="Disordered" evidence="7">
    <location>
        <begin position="834"/>
        <end position="854"/>
    </location>
</feature>
<keyword evidence="2" id="KW-0808">Transferase</keyword>
<evidence type="ECO:0000313" key="9">
    <source>
        <dbReference type="EMBL" id="GBG34687.1"/>
    </source>
</evidence>
<dbReference type="GO" id="GO:0004674">
    <property type="term" value="F:protein serine/threonine kinase activity"/>
    <property type="evidence" value="ECO:0007669"/>
    <property type="project" value="UniProtKB-KW"/>
</dbReference>
<reference evidence="9 10" key="1">
    <citation type="submission" date="2017-12" db="EMBL/GenBank/DDBJ databases">
        <title>Sequencing, de novo assembly and annotation of complete genome of a new Thraustochytrid species, strain FCC1311.</title>
        <authorList>
            <person name="Sedici K."/>
            <person name="Godart F."/>
            <person name="Aiese Cigliano R."/>
            <person name="Sanseverino W."/>
            <person name="Barakat M."/>
            <person name="Ortet P."/>
            <person name="Marechal E."/>
            <person name="Cagnac O."/>
            <person name="Amato A."/>
        </authorList>
    </citation>
    <scope>NUCLEOTIDE SEQUENCE [LARGE SCALE GENOMIC DNA]</scope>
</reference>
<dbReference type="Gene3D" id="3.30.2350.10">
    <property type="entry name" value="Pseudouridine synthase"/>
    <property type="match status" value="1"/>
</dbReference>
<dbReference type="InterPro" id="IPR006145">
    <property type="entry name" value="PsdUridine_synth_RsuA/RluA"/>
</dbReference>
<dbReference type="PANTHER" id="PTHR24058:SF28">
    <property type="entry name" value="SERINE_THREONINE-PROTEIN KINASE MINIBRAIN"/>
    <property type="match status" value="1"/>
</dbReference>
<dbReference type="InterPro" id="IPR017441">
    <property type="entry name" value="Protein_kinase_ATP_BS"/>
</dbReference>
<accession>A0A2R5GV11</accession>
<dbReference type="PANTHER" id="PTHR24058">
    <property type="entry name" value="DUAL SPECIFICITY PROTEIN KINASE"/>
    <property type="match status" value="1"/>
</dbReference>
<dbReference type="GO" id="GO:0005524">
    <property type="term" value="F:ATP binding"/>
    <property type="evidence" value="ECO:0007669"/>
    <property type="project" value="UniProtKB-UniRule"/>
</dbReference>
<dbReference type="InterPro" id="IPR050494">
    <property type="entry name" value="Ser_Thr_dual-spec_kinase"/>
</dbReference>
<feature type="compositionally biased region" description="Low complexity" evidence="7">
    <location>
        <begin position="28"/>
        <end position="38"/>
    </location>
</feature>
<dbReference type="SUPFAM" id="SSF56112">
    <property type="entry name" value="Protein kinase-like (PK-like)"/>
    <property type="match status" value="1"/>
</dbReference>
<evidence type="ECO:0000256" key="4">
    <source>
        <dbReference type="ARBA" id="ARBA00022777"/>
    </source>
</evidence>
<gene>
    <name evidence="9" type="ORF">FCC1311_109092</name>
</gene>
<dbReference type="PROSITE" id="PS00107">
    <property type="entry name" value="PROTEIN_KINASE_ATP"/>
    <property type="match status" value="1"/>
</dbReference>
<dbReference type="AlphaFoldDB" id="A0A2R5GV11"/>
<keyword evidence="3 6" id="KW-0547">Nucleotide-binding</keyword>
<proteinExistence type="predicted"/>
<organism evidence="9 10">
    <name type="scientific">Hondaea fermentalgiana</name>
    <dbReference type="NCBI Taxonomy" id="2315210"/>
    <lineage>
        <taxon>Eukaryota</taxon>
        <taxon>Sar</taxon>
        <taxon>Stramenopiles</taxon>
        <taxon>Bigyra</taxon>
        <taxon>Labyrinthulomycetes</taxon>
        <taxon>Thraustochytrida</taxon>
        <taxon>Thraustochytriidae</taxon>
        <taxon>Hondaea</taxon>
    </lineage>
</organism>
<feature type="region of interest" description="Disordered" evidence="7">
    <location>
        <begin position="25"/>
        <end position="63"/>
    </location>
</feature>
<sequence length="919" mass="101940">MGPEHGAEAPRRPTNDDALLAAKWDAYTTNSTPTSSTTALPELGQAEPSAPRPGVAGRRDPMQAPVRKLSVNLIRTYKYINHVYYENKRRRQAQAQEEQQKQQKELQQQPGAQPETSSGNAATNTSTTNSSKRKPATTGTGASAGAGAGAGAKPATSNGNLYNNGHDDEHSDYLIRIGERINNRYVVKQRIGKGSFGQVVRAFDEERNEQVAVKIIKSRKPFFLQAQTEIELLQELNTKDQDDKWFIVRLLDKFLHHNHQCLVFEMLSFNLYDLLRNTQFEGVSLNLIRKFARQILKALHFLAREDVDVIHCDLKPENILLRHPKRSAIKVIDFGSSCKSDRQMYQYIQSRFYRSPEVILGRPYSVAIDMWSLGCILVEMHTGEPLFSGTDEHDQMIRLVAVRGMPPEEILDSSAKTHKFFEPNTNPETAHAIFRESKWKLKPRKGRSDPVEVDLERHRRSLHAILGINSSSGPAARRKNEPGHSHAMYETFIDLVVKMLNYDAYYRITPKDALMHPFIVSDRPTQGATGSARPQQAHLHSNQTASPAPMDTRNHGDGLNSFAATPDGSASGANMQYARQGQRQQQHHHSSAGAVVASTSASASGAGAARKSIRKGGAMQVLKKLMPHQVLFESKQLLVVNKAAGLLSQDNGDGTPNVAKLARSWVKSQKTKGGNVFVAPLHRLDRVASGVVCLALSSKAASRVSESFRERHVKKEYLAVVSGVLAPTGLIPGGTSYAEYWAKKQGSGLLDRADTDNDKLDGDLEWAVLNHPIDMSKASAKPMSLIAIRTATGRKHQIRRQLAGLGHPILGDVLYGSTYRFGKGVKNQPSPIMLHGSRMSIPNPVRPEPVKGGGFRTTKASLPKFLTFYCQPPKEWRYAISQLVIPDMTRKDRSYFALARDDPVEELSEYLARSLQSDR</sequence>
<feature type="binding site" evidence="6">
    <location>
        <position position="214"/>
    </location>
    <ligand>
        <name>ATP</name>
        <dbReference type="ChEBI" id="CHEBI:30616"/>
    </ligand>
</feature>
<dbReference type="InParanoid" id="A0A2R5GV11"/>
<keyword evidence="10" id="KW-1185">Reference proteome</keyword>
<dbReference type="InterPro" id="IPR011009">
    <property type="entry name" value="Kinase-like_dom_sf"/>
</dbReference>
<dbReference type="Gene3D" id="3.30.200.20">
    <property type="entry name" value="Phosphorylase Kinase, domain 1"/>
    <property type="match status" value="1"/>
</dbReference>
<dbReference type="EMBL" id="BEYU01000209">
    <property type="protein sequence ID" value="GBG34687.1"/>
    <property type="molecule type" value="Genomic_DNA"/>
</dbReference>
<keyword evidence="1" id="KW-0723">Serine/threonine-protein kinase</keyword>
<evidence type="ECO:0000256" key="2">
    <source>
        <dbReference type="ARBA" id="ARBA00022679"/>
    </source>
</evidence>
<dbReference type="SUPFAM" id="SSF55120">
    <property type="entry name" value="Pseudouridine synthase"/>
    <property type="match status" value="1"/>
</dbReference>
<protein>
    <submittedName>
        <fullName evidence="9">Protein kinase, putative</fullName>
    </submittedName>
</protein>
<feature type="domain" description="Protein kinase" evidence="8">
    <location>
        <begin position="185"/>
        <end position="519"/>
    </location>
</feature>
<comment type="caution">
    <text evidence="9">The sequence shown here is derived from an EMBL/GenBank/DDBJ whole genome shotgun (WGS) entry which is preliminary data.</text>
</comment>
<feature type="region of interest" description="Disordered" evidence="7">
    <location>
        <begin position="524"/>
        <end position="598"/>
    </location>
</feature>
<dbReference type="CDD" id="cd02869">
    <property type="entry name" value="PseudoU_synth_RluA_like"/>
    <property type="match status" value="1"/>
</dbReference>
<evidence type="ECO:0000313" key="10">
    <source>
        <dbReference type="Proteomes" id="UP000241890"/>
    </source>
</evidence>
<dbReference type="PROSITE" id="PS50011">
    <property type="entry name" value="PROTEIN_KINASE_DOM"/>
    <property type="match status" value="1"/>
</dbReference>
<feature type="region of interest" description="Disordered" evidence="7">
    <location>
        <begin position="90"/>
        <end position="164"/>
    </location>
</feature>
<evidence type="ECO:0000256" key="5">
    <source>
        <dbReference type="ARBA" id="ARBA00022840"/>
    </source>
</evidence>
<dbReference type="PROSITE" id="PS00108">
    <property type="entry name" value="PROTEIN_KINASE_ST"/>
    <property type="match status" value="1"/>
</dbReference>
<dbReference type="OrthoDB" id="9332038at2759"/>
<dbReference type="Gene3D" id="1.10.510.10">
    <property type="entry name" value="Transferase(Phosphotransferase) domain 1"/>
    <property type="match status" value="1"/>
</dbReference>
<keyword evidence="5 6" id="KW-0067">ATP-binding</keyword>
<evidence type="ECO:0000256" key="6">
    <source>
        <dbReference type="PROSITE-ProRule" id="PRU10141"/>
    </source>
</evidence>
<evidence type="ECO:0000256" key="3">
    <source>
        <dbReference type="ARBA" id="ARBA00022741"/>
    </source>
</evidence>
<dbReference type="Pfam" id="PF00849">
    <property type="entry name" value="PseudoU_synth_2"/>
    <property type="match status" value="1"/>
</dbReference>
<dbReference type="Pfam" id="PF00069">
    <property type="entry name" value="Pkinase"/>
    <property type="match status" value="1"/>
</dbReference>
<evidence type="ECO:0000256" key="1">
    <source>
        <dbReference type="ARBA" id="ARBA00022527"/>
    </source>
</evidence>